<dbReference type="AlphaFoldDB" id="A0A6C0BHI3"/>
<keyword evidence="1" id="KW-1133">Transmembrane helix</keyword>
<proteinExistence type="predicted"/>
<organism evidence="2">
    <name type="scientific">viral metagenome</name>
    <dbReference type="NCBI Taxonomy" id="1070528"/>
    <lineage>
        <taxon>unclassified sequences</taxon>
        <taxon>metagenomes</taxon>
        <taxon>organismal metagenomes</taxon>
    </lineage>
</organism>
<keyword evidence="1" id="KW-0472">Membrane</keyword>
<accession>A0A6C0BHI3</accession>
<sequence>MKHDFILISILLFFIIWLEAKKYMLREEFEDFNFSDTWNGLYSMSTIAYWVFMLAIFGPMVYVAFIPAL</sequence>
<protein>
    <submittedName>
        <fullName evidence="2">Uncharacterized protein</fullName>
    </submittedName>
</protein>
<evidence type="ECO:0000256" key="1">
    <source>
        <dbReference type="SAM" id="Phobius"/>
    </source>
</evidence>
<feature type="transmembrane region" description="Helical" evidence="1">
    <location>
        <begin position="47"/>
        <end position="66"/>
    </location>
</feature>
<name>A0A6C0BHI3_9ZZZZ</name>
<reference evidence="2" key="1">
    <citation type="journal article" date="2020" name="Nature">
        <title>Giant virus diversity and host interactions through global metagenomics.</title>
        <authorList>
            <person name="Schulz F."/>
            <person name="Roux S."/>
            <person name="Paez-Espino D."/>
            <person name="Jungbluth S."/>
            <person name="Walsh D.A."/>
            <person name="Denef V.J."/>
            <person name="McMahon K.D."/>
            <person name="Konstantinidis K.T."/>
            <person name="Eloe-Fadrosh E.A."/>
            <person name="Kyrpides N.C."/>
            <person name="Woyke T."/>
        </authorList>
    </citation>
    <scope>NUCLEOTIDE SEQUENCE</scope>
    <source>
        <strain evidence="2">GVMAG-M-3300013006-15</strain>
    </source>
</reference>
<dbReference type="EMBL" id="MN739164">
    <property type="protein sequence ID" value="QHS91805.1"/>
    <property type="molecule type" value="Genomic_DNA"/>
</dbReference>
<evidence type="ECO:0000313" key="2">
    <source>
        <dbReference type="EMBL" id="QHS91805.1"/>
    </source>
</evidence>
<keyword evidence="1" id="KW-0812">Transmembrane</keyword>